<organism evidence="1">
    <name type="scientific">marine sediment metagenome</name>
    <dbReference type="NCBI Taxonomy" id="412755"/>
    <lineage>
        <taxon>unclassified sequences</taxon>
        <taxon>metagenomes</taxon>
        <taxon>ecological metagenomes</taxon>
    </lineage>
</organism>
<evidence type="ECO:0008006" key="2">
    <source>
        <dbReference type="Google" id="ProtNLM"/>
    </source>
</evidence>
<comment type="caution">
    <text evidence="1">The sequence shown here is derived from an EMBL/GenBank/DDBJ whole genome shotgun (WGS) entry which is preliminary data.</text>
</comment>
<evidence type="ECO:0000313" key="1">
    <source>
        <dbReference type="EMBL" id="GAG79844.1"/>
    </source>
</evidence>
<dbReference type="EMBL" id="BART01017617">
    <property type="protein sequence ID" value="GAG79844.1"/>
    <property type="molecule type" value="Genomic_DNA"/>
</dbReference>
<dbReference type="Gene3D" id="3.40.50.12780">
    <property type="entry name" value="N-terminal domain of ligase-like"/>
    <property type="match status" value="1"/>
</dbReference>
<dbReference type="SUPFAM" id="SSF56801">
    <property type="entry name" value="Acetyl-CoA synthetase-like"/>
    <property type="match status" value="1"/>
</dbReference>
<sequence length="163" mass="18363">ITRDGETLSIGEEGEVTVTNLENYAMPFIRYDLEDIGVLLGGECPCGNSSIRMQLTEGRTKDRIWLPDGRRIPATVPIEVLRYVPGLRQFQLIQEASDHFLVAIIPGRGMAQTAPDTITQQLRPILGDVTIEVRAVDHIPRQKSGKLRQFISRFQRPSLRVRV</sequence>
<dbReference type="AlphaFoldDB" id="X1AD19"/>
<dbReference type="PANTHER" id="PTHR36932">
    <property type="entry name" value="CAPSULAR POLYSACCHARIDE BIOSYNTHESIS PROTEIN"/>
    <property type="match status" value="1"/>
</dbReference>
<dbReference type="InterPro" id="IPR053158">
    <property type="entry name" value="CapK_Type1_Caps_Biosynth"/>
</dbReference>
<reference evidence="1" key="1">
    <citation type="journal article" date="2014" name="Front. Microbiol.">
        <title>High frequency of phylogenetically diverse reductive dehalogenase-homologous genes in deep subseafloor sedimentary metagenomes.</title>
        <authorList>
            <person name="Kawai M."/>
            <person name="Futagami T."/>
            <person name="Toyoda A."/>
            <person name="Takaki Y."/>
            <person name="Nishi S."/>
            <person name="Hori S."/>
            <person name="Arai W."/>
            <person name="Tsubouchi T."/>
            <person name="Morono Y."/>
            <person name="Uchiyama I."/>
            <person name="Ito T."/>
            <person name="Fujiyama A."/>
            <person name="Inagaki F."/>
            <person name="Takami H."/>
        </authorList>
    </citation>
    <scope>NUCLEOTIDE SEQUENCE</scope>
    <source>
        <strain evidence="1">Expedition CK06-06</strain>
    </source>
</reference>
<gene>
    <name evidence="1" type="ORF">S01H4_33468</name>
</gene>
<proteinExistence type="predicted"/>
<accession>X1AD19</accession>
<protein>
    <recommendedName>
        <fullName evidence="2">AMP-dependent ligase C-terminal domain-containing protein</fullName>
    </recommendedName>
</protein>
<dbReference type="InterPro" id="IPR042099">
    <property type="entry name" value="ANL_N_sf"/>
</dbReference>
<feature type="non-terminal residue" evidence="1">
    <location>
        <position position="1"/>
    </location>
</feature>
<name>X1AD19_9ZZZZ</name>
<dbReference type="PANTHER" id="PTHR36932:SF1">
    <property type="entry name" value="CAPSULAR POLYSACCHARIDE BIOSYNTHESIS PROTEIN"/>
    <property type="match status" value="1"/>
</dbReference>